<dbReference type="Gene3D" id="3.40.228.10">
    <property type="entry name" value="Dimethylsulfoxide Reductase, domain 2"/>
    <property type="match status" value="1"/>
</dbReference>
<keyword evidence="3" id="KW-1185">Reference proteome</keyword>
<dbReference type="InterPro" id="IPR006311">
    <property type="entry name" value="TAT_signal"/>
</dbReference>
<dbReference type="InterPro" id="IPR017896">
    <property type="entry name" value="4Fe4S_Fe-S-bd"/>
</dbReference>
<dbReference type="OrthoDB" id="9779457at2"/>
<dbReference type="PROSITE" id="PS51379">
    <property type="entry name" value="4FE4S_FER_2"/>
    <property type="match status" value="1"/>
</dbReference>
<gene>
    <name evidence="2" type="ORF">CJ255_05910</name>
</gene>
<dbReference type="CDD" id="cd02784">
    <property type="entry name" value="MopB_CT_PHLH"/>
    <property type="match status" value="1"/>
</dbReference>
<evidence type="ECO:0000259" key="1">
    <source>
        <dbReference type="PROSITE" id="PS51379"/>
    </source>
</evidence>
<dbReference type="Proteomes" id="UP000220527">
    <property type="component" value="Unassembled WGS sequence"/>
</dbReference>
<dbReference type="SUPFAM" id="SSF54862">
    <property type="entry name" value="4Fe-4S ferredoxins"/>
    <property type="match status" value="1"/>
</dbReference>
<dbReference type="AlphaFoldDB" id="A0A2A6RM65"/>
<feature type="domain" description="4Fe-4S ferredoxin-type" evidence="1">
    <location>
        <begin position="803"/>
        <end position="833"/>
    </location>
</feature>
<accession>A0A2A6RM65</accession>
<dbReference type="EMBL" id="NQWI01000017">
    <property type="protein sequence ID" value="PDW03996.1"/>
    <property type="molecule type" value="Genomic_DNA"/>
</dbReference>
<dbReference type="PANTHER" id="PTHR42783">
    <property type="entry name" value="GLUTAMATE SYNTHASE [NADPH] SMALL CHAIN"/>
    <property type="match status" value="1"/>
</dbReference>
<dbReference type="SUPFAM" id="SSF53706">
    <property type="entry name" value="Formate dehydrogenase/DMSO reductase, domains 1-3"/>
    <property type="match status" value="1"/>
</dbReference>
<dbReference type="PROSITE" id="PS51318">
    <property type="entry name" value="TAT"/>
    <property type="match status" value="1"/>
</dbReference>
<dbReference type="Pfam" id="PF12838">
    <property type="entry name" value="Fer4_7"/>
    <property type="match status" value="1"/>
</dbReference>
<dbReference type="RefSeq" id="WP_097643167.1">
    <property type="nucleotide sequence ID" value="NZ_NQWI01000017.1"/>
</dbReference>
<proteinExistence type="predicted"/>
<dbReference type="CDD" id="cd10551">
    <property type="entry name" value="PsrB"/>
    <property type="match status" value="1"/>
</dbReference>
<organism evidence="2 3">
    <name type="scientific">Candidatus Viridilinea mediisalina</name>
    <dbReference type="NCBI Taxonomy" id="2024553"/>
    <lineage>
        <taxon>Bacteria</taxon>
        <taxon>Bacillati</taxon>
        <taxon>Chloroflexota</taxon>
        <taxon>Chloroflexia</taxon>
        <taxon>Chloroflexales</taxon>
        <taxon>Chloroflexineae</taxon>
        <taxon>Oscillochloridaceae</taxon>
        <taxon>Candidatus Viridilinea</taxon>
    </lineage>
</organism>
<dbReference type="NCBIfam" id="TIGR04519">
    <property type="entry name" value="MoCo_extend_TAT"/>
    <property type="match status" value="1"/>
</dbReference>
<sequence>MTSHTPNPDLETVREQLRNTHGKDYWRSLDQLADTPAFRELLEREFPRGAAELGDNPVSRRTFLKLMGASLALAGVTGCTFMPPEQIAPFDRQPMNRIPGIPNYFATAVTLGGYATGVIVRSNDGRPTKIEGNPVHPASWGATDIFAQGDILTMYDPDRSQQILQQGEVRSWDEFVAAVTPLLTGTGAGLRILTPTITSPTLAQQLADLQVRFPQCRWYQYEPLNRDNVYEGSRLAFGEDVATRYDFSKADVVVALDADFLAPGPGFIAYARAFADARKVTKESEKMNRLYVVEATPSTTGATADHRLPLQAGHIAAFAKSLAAGLGVGSPASGLSPQASDFLTKLLADLQAHRGSSLVIAGDQQPPVVHALAHAINEALGNVGETVIYTEPVVARPANHISDLANLIRELNSESVDLLVILGGNPAFDAPGDLRLADALRRAGMVVHHGLFVDETAQLATWHVPAAHSLESWSDARAFDGTASIIQPLIEPLYRGKTAHELLAVLLGLPDARPRDLVRAYWQEQSGAADFERFWHEALASGIIPDTAAAPVTPTLNSGAVTAADVPTPGSDDIELVFRPDAGLYDGTYANNGWLMELPRPISQLVWDNAALMSPSTADRLFNLGLGFANGGNPLAHPDPKQREINLERITAANGTVVSIAYEGSGRIELPIWLTPGHADNSITVMLGYGRSAAGRVGNGVGVNAYPIRLSNALWFVTGLSRGNLRNLNRRYQLVSTQNHWTMEGRDLYRVGVFDRFKTEGPEYIKKEVYQREYGKDVAGPGTDGYLSLQTNQDSIYEGRNAWAMTINLNACIGCNACIAACQAENNIPVVGKDQVAVGREMQWLRIDRYYAGANLDNPSTYFKPVGCVQCERAPCEVVCPVAATVHDYEGLNNMVYNRCVGTKYCSNNCPFKVRRFNFFQYTDLSTESLQLQRNPEVTVRNRGVMEKCSYCIQRISAARIAAKKAAVQAGRVDYVINDGDIVTACEAVCPTQAIVFGDKNDEQSRVAKWKKEKHNYYLLGLLNVTPRTTYLARVRNPNSEFPEAES</sequence>
<evidence type="ECO:0000313" key="2">
    <source>
        <dbReference type="EMBL" id="PDW03996.1"/>
    </source>
</evidence>
<dbReference type="PANTHER" id="PTHR42783:SF3">
    <property type="entry name" value="GLUTAMATE SYNTHASE [NADPH] SMALL CHAIN-RELATED"/>
    <property type="match status" value="1"/>
</dbReference>
<dbReference type="Gene3D" id="3.30.70.20">
    <property type="match status" value="2"/>
</dbReference>
<dbReference type="Gene3D" id="3.30.2070.10">
    <property type="entry name" value="Formate dehydrogenase/DMSO reductase"/>
    <property type="match status" value="1"/>
</dbReference>
<name>A0A2A6RM65_9CHLR</name>
<reference evidence="3" key="1">
    <citation type="submission" date="2017-08" db="EMBL/GenBank/DDBJ databases">
        <authorList>
            <person name="Grouzdev D.S."/>
            <person name="Gaisin V.A."/>
            <person name="Rysina M.S."/>
            <person name="Gorlenko V.M."/>
        </authorList>
    </citation>
    <scope>NUCLEOTIDE SEQUENCE [LARGE SCALE GENOMIC DNA]</scope>
    <source>
        <strain evidence="3">Kir15-3F</strain>
    </source>
</reference>
<dbReference type="InterPro" id="IPR030948">
    <property type="entry name" value="TAT_var_transloc_signal_dom"/>
</dbReference>
<protein>
    <submittedName>
        <fullName evidence="2">Molybdopterin oxidoreductase</fullName>
    </submittedName>
</protein>
<comment type="caution">
    <text evidence="2">The sequence shown here is derived from an EMBL/GenBank/DDBJ whole genome shotgun (WGS) entry which is preliminary data.</text>
</comment>
<evidence type="ECO:0000313" key="3">
    <source>
        <dbReference type="Proteomes" id="UP000220527"/>
    </source>
</evidence>
<dbReference type="Gene3D" id="3.40.50.740">
    <property type="match status" value="1"/>
</dbReference>